<evidence type="ECO:0000313" key="2">
    <source>
        <dbReference type="EMBL" id="PIV46987.1"/>
    </source>
</evidence>
<accession>A0A2M7DDP4</accession>
<name>A0A2M7DDP4_9BACT</name>
<protein>
    <submittedName>
        <fullName evidence="2">Uncharacterized protein</fullName>
    </submittedName>
</protein>
<keyword evidence="1" id="KW-0472">Membrane</keyword>
<dbReference type="AlphaFoldDB" id="A0A2M7DDP4"/>
<feature type="transmembrane region" description="Helical" evidence="1">
    <location>
        <begin position="41"/>
        <end position="60"/>
    </location>
</feature>
<reference evidence="3" key="1">
    <citation type="submission" date="2017-09" db="EMBL/GenBank/DDBJ databases">
        <title>Depth-based differentiation of microbial function through sediment-hosted aquifers and enrichment of novel symbionts in the deep terrestrial subsurface.</title>
        <authorList>
            <person name="Probst A.J."/>
            <person name="Ladd B."/>
            <person name="Jarett J.K."/>
            <person name="Geller-Mcgrath D.E."/>
            <person name="Sieber C.M.K."/>
            <person name="Emerson J.B."/>
            <person name="Anantharaman K."/>
            <person name="Thomas B.C."/>
            <person name="Malmstrom R."/>
            <person name="Stieglmeier M."/>
            <person name="Klingl A."/>
            <person name="Woyke T."/>
            <person name="Ryan C.M."/>
            <person name="Banfield J.F."/>
        </authorList>
    </citation>
    <scope>NUCLEOTIDE SEQUENCE [LARGE SCALE GENOMIC DNA]</scope>
</reference>
<feature type="transmembrane region" description="Helical" evidence="1">
    <location>
        <begin position="12"/>
        <end position="29"/>
    </location>
</feature>
<dbReference type="EMBL" id="PETV01000066">
    <property type="protein sequence ID" value="PIV46987.1"/>
    <property type="molecule type" value="Genomic_DNA"/>
</dbReference>
<dbReference type="Proteomes" id="UP000229030">
    <property type="component" value="Unassembled WGS sequence"/>
</dbReference>
<proteinExistence type="predicted"/>
<keyword evidence="1" id="KW-0812">Transmembrane</keyword>
<gene>
    <name evidence="2" type="ORF">COS21_02335</name>
</gene>
<evidence type="ECO:0000256" key="1">
    <source>
        <dbReference type="SAM" id="Phobius"/>
    </source>
</evidence>
<organism evidence="2 3">
    <name type="scientific">bacterium (Candidatus Gribaldobacteria) CG02_land_8_20_14_3_00_41_15</name>
    <dbReference type="NCBI Taxonomy" id="2014270"/>
    <lineage>
        <taxon>Bacteria</taxon>
        <taxon>Candidatus Gribaldobacteria</taxon>
    </lineage>
</organism>
<keyword evidence="1" id="KW-1133">Transmembrane helix</keyword>
<sequence length="64" mass="7630">MSAKLQKIRFYAYFLALGLLSALWQLIMLRETLTSWRGNELFLNFFFIFWLIFTGLGSLFKTKN</sequence>
<comment type="caution">
    <text evidence="2">The sequence shown here is derived from an EMBL/GenBank/DDBJ whole genome shotgun (WGS) entry which is preliminary data.</text>
</comment>
<evidence type="ECO:0000313" key="3">
    <source>
        <dbReference type="Proteomes" id="UP000229030"/>
    </source>
</evidence>